<dbReference type="Gene3D" id="1.10.10.10">
    <property type="entry name" value="Winged helix-like DNA-binding domain superfamily/Winged helix DNA-binding domain"/>
    <property type="match status" value="1"/>
</dbReference>
<dbReference type="PRINTS" id="PR00035">
    <property type="entry name" value="HTHGNTR"/>
</dbReference>
<feature type="domain" description="HTH gntR-type" evidence="4">
    <location>
        <begin position="12"/>
        <end position="80"/>
    </location>
</feature>
<keyword evidence="6" id="KW-1185">Reference proteome</keyword>
<evidence type="ECO:0000259" key="4">
    <source>
        <dbReference type="PROSITE" id="PS50949"/>
    </source>
</evidence>
<accession>A0A3A1WKU5</accession>
<evidence type="ECO:0000256" key="1">
    <source>
        <dbReference type="ARBA" id="ARBA00023015"/>
    </source>
</evidence>
<sequence length="240" mass="26184">MAQSNGGAVSTTNRRTEIVAALRDEIARGLYPVGSKMPTELGLSDRFGVSRSVVREAIATLRAAGMLRSRRGSGIYVERAEGHVDPFVVSEHARISTLIEILEFRLAVEVEAAALAAARSTPSQDEAIFERNQDIERALAEGRATNDADFAFHLAIADASGNSRFRNFLDAMGRNGIPRLAMRGAASEIAASLDHIVPEHERIAVAIARSDREAARDAMRAHLEGTLRRYRNVMHSRPPD</sequence>
<dbReference type="OrthoDB" id="9809707at2"/>
<dbReference type="Gene3D" id="1.20.120.530">
    <property type="entry name" value="GntR ligand-binding domain-like"/>
    <property type="match status" value="1"/>
</dbReference>
<dbReference type="InterPro" id="IPR000524">
    <property type="entry name" value="Tscrpt_reg_HTH_GntR"/>
</dbReference>
<dbReference type="GO" id="GO:0003677">
    <property type="term" value="F:DNA binding"/>
    <property type="evidence" value="ECO:0007669"/>
    <property type="project" value="UniProtKB-KW"/>
</dbReference>
<dbReference type="Pfam" id="PF00392">
    <property type="entry name" value="GntR"/>
    <property type="match status" value="1"/>
</dbReference>
<evidence type="ECO:0000313" key="5">
    <source>
        <dbReference type="EMBL" id="RIY01392.1"/>
    </source>
</evidence>
<dbReference type="SUPFAM" id="SSF46785">
    <property type="entry name" value="Winged helix' DNA-binding domain"/>
    <property type="match status" value="1"/>
</dbReference>
<comment type="caution">
    <text evidence="5">The sequence shown here is derived from an EMBL/GenBank/DDBJ whole genome shotgun (WGS) entry which is preliminary data.</text>
</comment>
<dbReference type="Proteomes" id="UP000265750">
    <property type="component" value="Unassembled WGS sequence"/>
</dbReference>
<dbReference type="PANTHER" id="PTHR43537">
    <property type="entry name" value="TRANSCRIPTIONAL REGULATOR, GNTR FAMILY"/>
    <property type="match status" value="1"/>
</dbReference>
<proteinExistence type="predicted"/>
<dbReference type="EMBL" id="QYRN01000004">
    <property type="protein sequence ID" value="RIY01392.1"/>
    <property type="molecule type" value="Genomic_DNA"/>
</dbReference>
<evidence type="ECO:0000256" key="2">
    <source>
        <dbReference type="ARBA" id="ARBA00023125"/>
    </source>
</evidence>
<dbReference type="Pfam" id="PF07729">
    <property type="entry name" value="FCD"/>
    <property type="match status" value="1"/>
</dbReference>
<dbReference type="SUPFAM" id="SSF48008">
    <property type="entry name" value="GntR ligand-binding domain-like"/>
    <property type="match status" value="1"/>
</dbReference>
<keyword evidence="3" id="KW-0804">Transcription</keyword>
<evidence type="ECO:0000256" key="3">
    <source>
        <dbReference type="ARBA" id="ARBA00023163"/>
    </source>
</evidence>
<dbReference type="GO" id="GO:0003700">
    <property type="term" value="F:DNA-binding transcription factor activity"/>
    <property type="evidence" value="ECO:0007669"/>
    <property type="project" value="InterPro"/>
</dbReference>
<name>A0A3A1WKU5_9HYPH</name>
<protein>
    <submittedName>
        <fullName evidence="5">FadR family transcriptional regulator</fullName>
    </submittedName>
</protein>
<dbReference type="SMART" id="SM00345">
    <property type="entry name" value="HTH_GNTR"/>
    <property type="match status" value="1"/>
</dbReference>
<dbReference type="InterPro" id="IPR036390">
    <property type="entry name" value="WH_DNA-bd_sf"/>
</dbReference>
<gene>
    <name evidence="5" type="ORF">D3218_08520</name>
</gene>
<dbReference type="InterPro" id="IPR008920">
    <property type="entry name" value="TF_FadR/GntR_C"/>
</dbReference>
<reference evidence="6" key="1">
    <citation type="submission" date="2018-09" db="EMBL/GenBank/DDBJ databases">
        <authorList>
            <person name="Tuo L."/>
        </authorList>
    </citation>
    <scope>NUCLEOTIDE SEQUENCE [LARGE SCALE GENOMIC DNA]</scope>
    <source>
        <strain evidence="6">M2BS4Y-1</strain>
    </source>
</reference>
<dbReference type="CDD" id="cd07377">
    <property type="entry name" value="WHTH_GntR"/>
    <property type="match status" value="1"/>
</dbReference>
<dbReference type="AlphaFoldDB" id="A0A3A1WKU5"/>
<dbReference type="SMART" id="SM00895">
    <property type="entry name" value="FCD"/>
    <property type="match status" value="1"/>
</dbReference>
<keyword evidence="2" id="KW-0238">DNA-binding</keyword>
<evidence type="ECO:0000313" key="6">
    <source>
        <dbReference type="Proteomes" id="UP000265750"/>
    </source>
</evidence>
<organism evidence="5 6">
    <name type="scientific">Aureimonas flava</name>
    <dbReference type="NCBI Taxonomy" id="2320271"/>
    <lineage>
        <taxon>Bacteria</taxon>
        <taxon>Pseudomonadati</taxon>
        <taxon>Pseudomonadota</taxon>
        <taxon>Alphaproteobacteria</taxon>
        <taxon>Hyphomicrobiales</taxon>
        <taxon>Aurantimonadaceae</taxon>
        <taxon>Aureimonas</taxon>
    </lineage>
</organism>
<keyword evidence="1" id="KW-0805">Transcription regulation</keyword>
<dbReference type="PANTHER" id="PTHR43537:SF5">
    <property type="entry name" value="UXU OPERON TRANSCRIPTIONAL REGULATOR"/>
    <property type="match status" value="1"/>
</dbReference>
<dbReference type="PROSITE" id="PS50949">
    <property type="entry name" value="HTH_GNTR"/>
    <property type="match status" value="1"/>
</dbReference>
<dbReference type="InterPro" id="IPR036388">
    <property type="entry name" value="WH-like_DNA-bd_sf"/>
</dbReference>
<dbReference type="InterPro" id="IPR011711">
    <property type="entry name" value="GntR_C"/>
</dbReference>